<keyword evidence="7" id="KW-1185">Reference proteome</keyword>
<evidence type="ECO:0000259" key="5">
    <source>
        <dbReference type="Pfam" id="PF24883"/>
    </source>
</evidence>
<evidence type="ECO:0000256" key="4">
    <source>
        <dbReference type="SAM" id="MobiDB-lite"/>
    </source>
</evidence>
<dbReference type="InterPro" id="IPR036770">
    <property type="entry name" value="Ankyrin_rpt-contain_sf"/>
</dbReference>
<gene>
    <name evidence="6" type="ORF">CDV36_004289</name>
</gene>
<sequence>MYTRILGDNMAEPEESSSNSTIHDIVAGESSNERHADPDAPHLDGDKDDDNESALSDLSDPDTDELLSISATDDDDKIRPLGLSRPWGVSENDDYDVITVHGLRDDHNTVWTIRKGDQLVGQRLFEHLSVRQLDYLYATDESARVFQEDGIKAEARNLLRLYSLYRRKLSDTEVDRPIIWVCHDIGGTIVKQVLIEATQATLAEDYEDEATWEYMKEAHRRIATLSTTIIFLGCPHQAESIETLEDELHNLICLPSPGIKNRVMRKIRNLTRQVDKINLQFLDTKLFSRLVSINVFHLDALDNTDSTTTSSLTLMELPTASASPFSRYTVTMHTTFAALGVFPQQALSHADLVRSDWGRDEDESWVYVLKERFSSDMYPLKVNPSLIHLQTVLLSMAPPTRLPKVHMDPTVPEDRQLPFLNWLTSQEAYKAFNGMMGPCTLYLEGIPGDPKRTAMLTQHIYTKYEYEYLDHWGKNYGASAFYFEFNKHDNRYNNIRSMLISFINDMAWHNWQKNHDSPVIGTVLENLGYHHCWSLPDLFQLFTLIRHSPSITTCAIFLSCFDECVEEERTWFLTKVKEQFGHNEWNYRIVITTSGPDSSIKKFIPESQVLSMQDCPMGPKGYAADERGLEQPELELALEDLLKKRPVLKQIESQRKDIVDECSNAPHLGHRIVQWLSHHKRGAPIESISEDIRRLRPVTPENVVRVFIESHSHEKQELANEACLWVKYAIQPLTIEALSHAIVATTLSPEDTLQDLDHKQLSQDLSRILCGVIIIENREVKFSHPSFYSAALPLGDETEDEEPPASHCHITNACLKYLWNYEVQKKFSNFRVENHDTSFLSCPLIIPRDDLLYYAVQFWPEHYRLGNDPQRSESSPLTELACSYLSGIETGRDWCEASYLLSNPFTRIQRSYLNTLPIAAALGWQDLVCKLIAANKDSKWFQEDVWLAITEAARNGHADVVGRLLNEVDEVQESELRDAIFWAASPGNEQTMIQLLSKVESPRVFPWPENILFRAASAGLEPLVSVLCKAGYDLNERNDQFRYTALQAAIFWGRYDVAKILVTSGADLTVQDTNGRTPLLLATQLGQLEMVQFLLDHGADINDKDNDNYSAVHTAIHSGEYQVLNLLLKAGADVKSSETEGDLLPPIIFAANLNGRECIRVLLEHGADARTPSSNGSPLYICCDKVQMIETCRLLLEHGADPNESSTKRAMLLIRALGSKSKEMINLLIDHGAKLDSFDPRERLELRTPLSNAVRDCPIDMIEFLIEKGASVNYAPEGTQSPLIAAAYLGTDIEKAKFLLSKGADINCRCDNDWTALHASYDSPEFVSLFLENGADINAMTHDFGTVLMMAALWGHADTIKVLLSHENPKADLDVQVTPWRRPRSFSALFFAVENRHFDCARLILEAGASLGEFRDPKHILWQFSEPFPERKVPRLLSFMKLCLEHGTCVNYSDENKNTALHWLKQYTPVQLVKLLIDSGSKVDSLNSQGLTPLAVATKEGNVAVMRYLITRGARADIHIPHLGSLLHIACHQENVVDGKVYLEMVQMLADAGADLNAPGPLPAAETLLYSIISEKNNMTSHRSVFRYLVGHPRVDIDLSSEFSDAPIIALARRHDMKRVRYLLRHGAVVNAADNEGRRVIHYFAADGDPDLGHKKIRYLVKAGADLYTPDNYGRTPLHLVAGAQNSARFAREILKAAPKDFDINLRDRDGWTPLMYACRFQYADVEMLNLLVKEYGADVWPVSYDGQWSARKLANLVDPLLYGNSLEILEPPEDKRERIGADGVKQVWDHAFHTTTPVDYINTTCESCLLPSSGQWHICRDCPDRILFCFKCFPHRNEVHEAGHNFRLCTFFIDSEDEESEHGGQDDDESDRDDEALIGESGLSDNEETETETDDDDD</sequence>
<feature type="region of interest" description="Disordered" evidence="4">
    <location>
        <begin position="1"/>
        <end position="71"/>
    </location>
</feature>
<feature type="repeat" description="ANK" evidence="3">
    <location>
        <begin position="1245"/>
        <end position="1277"/>
    </location>
</feature>
<organism evidence="6 7">
    <name type="scientific">Fusarium kuroshium</name>
    <dbReference type="NCBI Taxonomy" id="2010991"/>
    <lineage>
        <taxon>Eukaryota</taxon>
        <taxon>Fungi</taxon>
        <taxon>Dikarya</taxon>
        <taxon>Ascomycota</taxon>
        <taxon>Pezizomycotina</taxon>
        <taxon>Sordariomycetes</taxon>
        <taxon>Hypocreomycetidae</taxon>
        <taxon>Hypocreales</taxon>
        <taxon>Nectriaceae</taxon>
        <taxon>Fusarium</taxon>
        <taxon>Fusarium solani species complex</taxon>
    </lineage>
</organism>
<dbReference type="InterPro" id="IPR056884">
    <property type="entry name" value="NPHP3-like_N"/>
</dbReference>
<dbReference type="InterPro" id="IPR002110">
    <property type="entry name" value="Ankyrin_rpt"/>
</dbReference>
<accession>A0A3M2SFL4</accession>
<dbReference type="Pfam" id="PF12796">
    <property type="entry name" value="Ank_2"/>
    <property type="match status" value="5"/>
</dbReference>
<dbReference type="OrthoDB" id="341259at2759"/>
<evidence type="ECO:0000313" key="7">
    <source>
        <dbReference type="Proteomes" id="UP000277212"/>
    </source>
</evidence>
<dbReference type="SMART" id="SM00248">
    <property type="entry name" value="ANK"/>
    <property type="match status" value="20"/>
</dbReference>
<dbReference type="PROSITE" id="PS50088">
    <property type="entry name" value="ANK_REPEAT"/>
    <property type="match status" value="7"/>
</dbReference>
<dbReference type="Gene3D" id="1.25.40.20">
    <property type="entry name" value="Ankyrin repeat-containing domain"/>
    <property type="match status" value="4"/>
</dbReference>
<evidence type="ECO:0000256" key="2">
    <source>
        <dbReference type="ARBA" id="ARBA00023043"/>
    </source>
</evidence>
<evidence type="ECO:0000256" key="1">
    <source>
        <dbReference type="ARBA" id="ARBA00022737"/>
    </source>
</evidence>
<dbReference type="SUPFAM" id="SSF48403">
    <property type="entry name" value="Ankyrin repeat"/>
    <property type="match status" value="3"/>
</dbReference>
<dbReference type="InterPro" id="IPR050745">
    <property type="entry name" value="Multifunctional_regulatory"/>
</dbReference>
<dbReference type="PANTHER" id="PTHR24189:SF50">
    <property type="entry name" value="ANKYRIN REPEAT AND SOCS BOX PROTEIN 2"/>
    <property type="match status" value="1"/>
</dbReference>
<dbReference type="PANTHER" id="PTHR24189">
    <property type="entry name" value="MYOTROPHIN"/>
    <property type="match status" value="1"/>
</dbReference>
<dbReference type="Pfam" id="PF24883">
    <property type="entry name" value="NPHP3_N"/>
    <property type="match status" value="1"/>
</dbReference>
<evidence type="ECO:0000313" key="6">
    <source>
        <dbReference type="EMBL" id="RMJ16045.1"/>
    </source>
</evidence>
<feature type="repeat" description="ANK" evidence="3">
    <location>
        <begin position="1074"/>
        <end position="1106"/>
    </location>
</feature>
<feature type="compositionally biased region" description="Acidic residues" evidence="4">
    <location>
        <begin position="1886"/>
        <end position="1899"/>
    </location>
</feature>
<feature type="repeat" description="ANK" evidence="3">
    <location>
        <begin position="1456"/>
        <end position="1488"/>
    </location>
</feature>
<feature type="repeat" description="ANK" evidence="3">
    <location>
        <begin position="1041"/>
        <end position="1073"/>
    </location>
</feature>
<reference evidence="6 7" key="1">
    <citation type="submission" date="2017-06" db="EMBL/GenBank/DDBJ databases">
        <title>Comparative genomic analysis of Ambrosia Fusariam Clade fungi.</title>
        <authorList>
            <person name="Stajich J.E."/>
            <person name="Carrillo J."/>
            <person name="Kijimoto T."/>
            <person name="Eskalen A."/>
            <person name="O'Donnell K."/>
            <person name="Kasson M."/>
        </authorList>
    </citation>
    <scope>NUCLEOTIDE SEQUENCE [LARGE SCALE GENOMIC DNA]</scope>
    <source>
        <strain evidence="6">UCR3666</strain>
    </source>
</reference>
<keyword evidence="2 3" id="KW-0040">ANK repeat</keyword>
<feature type="domain" description="Nephrocystin 3-like N-terminal" evidence="5">
    <location>
        <begin position="421"/>
        <end position="592"/>
    </location>
</feature>
<dbReference type="EMBL" id="NKUJ01000054">
    <property type="protein sequence ID" value="RMJ16045.1"/>
    <property type="molecule type" value="Genomic_DNA"/>
</dbReference>
<protein>
    <recommendedName>
        <fullName evidence="5">Nephrocystin 3-like N-terminal domain-containing protein</fullName>
    </recommendedName>
</protein>
<feature type="compositionally biased region" description="Acidic residues" evidence="4">
    <location>
        <begin position="1858"/>
        <end position="1878"/>
    </location>
</feature>
<dbReference type="STRING" id="2010991.A0A3M2SFL4"/>
<feature type="repeat" description="ANK" evidence="3">
    <location>
        <begin position="1489"/>
        <end position="1518"/>
    </location>
</feature>
<dbReference type="PROSITE" id="PS50297">
    <property type="entry name" value="ANK_REP_REGION"/>
    <property type="match status" value="5"/>
</dbReference>
<name>A0A3M2SFL4_9HYPO</name>
<feature type="repeat" description="ANK" evidence="3">
    <location>
        <begin position="1107"/>
        <end position="1139"/>
    </location>
</feature>
<proteinExistence type="predicted"/>
<feature type="repeat" description="ANK" evidence="3">
    <location>
        <begin position="1636"/>
        <end position="1672"/>
    </location>
</feature>
<keyword evidence="1" id="KW-0677">Repeat</keyword>
<feature type="region of interest" description="Disordered" evidence="4">
    <location>
        <begin position="1858"/>
        <end position="1899"/>
    </location>
</feature>
<feature type="compositionally biased region" description="Basic and acidic residues" evidence="4">
    <location>
        <begin position="31"/>
        <end position="45"/>
    </location>
</feature>
<comment type="caution">
    <text evidence="6">The sequence shown here is derived from an EMBL/GenBank/DDBJ whole genome shotgun (WGS) entry which is preliminary data.</text>
</comment>
<dbReference type="Proteomes" id="UP000277212">
    <property type="component" value="Unassembled WGS sequence"/>
</dbReference>
<evidence type="ECO:0000256" key="3">
    <source>
        <dbReference type="PROSITE-ProRule" id="PRU00023"/>
    </source>
</evidence>